<protein>
    <submittedName>
        <fullName evidence="2">Uncharacterized protein</fullName>
    </submittedName>
</protein>
<gene>
    <name evidence="2" type="ORF">AOQ72_19805</name>
</gene>
<accession>A0A0R3CGF2</accession>
<keyword evidence="1" id="KW-1133">Transmembrane helix</keyword>
<proteinExistence type="predicted"/>
<keyword evidence="1" id="KW-0812">Transmembrane</keyword>
<name>A0A0R3CGF2_9BRAD</name>
<evidence type="ECO:0000256" key="1">
    <source>
        <dbReference type="SAM" id="Phobius"/>
    </source>
</evidence>
<feature type="transmembrane region" description="Helical" evidence="1">
    <location>
        <begin position="12"/>
        <end position="29"/>
    </location>
</feature>
<comment type="caution">
    <text evidence="2">The sequence shown here is derived from an EMBL/GenBank/DDBJ whole genome shotgun (WGS) entry which is preliminary data.</text>
</comment>
<sequence length="91" mass="10245">MVSMFRFRIPPTVLLVLIVGGASCIFVFYGLHLLIALIALNLACLLLAPIARRRGWGAEGRLTRHLSRPRFEDESRRAIGRESVRTLKEEG</sequence>
<dbReference type="AlphaFoldDB" id="A0A0R3CGF2"/>
<evidence type="ECO:0000313" key="3">
    <source>
        <dbReference type="Proteomes" id="UP000051380"/>
    </source>
</evidence>
<keyword evidence="1" id="KW-0472">Membrane</keyword>
<organism evidence="2 3">
    <name type="scientific">Bradyrhizobium yuanmingense</name>
    <dbReference type="NCBI Taxonomy" id="108015"/>
    <lineage>
        <taxon>Bacteria</taxon>
        <taxon>Pseudomonadati</taxon>
        <taxon>Pseudomonadota</taxon>
        <taxon>Alphaproteobacteria</taxon>
        <taxon>Hyphomicrobiales</taxon>
        <taxon>Nitrobacteraceae</taxon>
        <taxon>Bradyrhizobium</taxon>
    </lineage>
</organism>
<dbReference type="EMBL" id="LJYF01000026">
    <property type="protein sequence ID" value="KRP96530.1"/>
    <property type="molecule type" value="Genomic_DNA"/>
</dbReference>
<feature type="transmembrane region" description="Helical" evidence="1">
    <location>
        <begin position="35"/>
        <end position="51"/>
    </location>
</feature>
<dbReference type="Proteomes" id="UP000051380">
    <property type="component" value="Unassembled WGS sequence"/>
</dbReference>
<evidence type="ECO:0000313" key="2">
    <source>
        <dbReference type="EMBL" id="KRP96530.1"/>
    </source>
</evidence>
<reference evidence="2 3" key="1">
    <citation type="submission" date="2015-09" db="EMBL/GenBank/DDBJ databases">
        <title>Draft Genome Sequence of the Strain BR 3267 (Bradyrhizobium yuanmingense) recommended as inoculant for cowpea in Brazil.</title>
        <authorList>
            <person name="Simoes-Araujo J.L."/>
            <person name="Zilli J.E."/>
        </authorList>
    </citation>
    <scope>NUCLEOTIDE SEQUENCE [LARGE SCALE GENOMIC DNA]</scope>
    <source>
        <strain evidence="2 3">BR3267</strain>
    </source>
</reference>
<dbReference type="PROSITE" id="PS51257">
    <property type="entry name" value="PROKAR_LIPOPROTEIN"/>
    <property type="match status" value="1"/>
</dbReference>